<sequence>METAQAQQTWISFWAHACRPPLMPVWFLLFWYIYVMAFFGADDASVWGTAVGIMFIIGFTLTGNMYHAPFEKYWSEKKWATLRVFIIPFCVSSYSSSVSLQQDKFVFIFPKDAGITVGGLVLAGVLTGSLFAFRVLAIKYGYHTSKTSGGLKHQELDEKVATHVKGGDASVAQNEDGRQEEVPGMTAQHV</sequence>
<reference evidence="3" key="1">
    <citation type="submission" date="2021-01" db="EMBL/GenBank/DDBJ databases">
        <authorList>
            <person name="Corre E."/>
            <person name="Pelletier E."/>
            <person name="Niang G."/>
            <person name="Scheremetjew M."/>
            <person name="Finn R."/>
            <person name="Kale V."/>
            <person name="Holt S."/>
            <person name="Cochrane G."/>
            <person name="Meng A."/>
            <person name="Brown T."/>
            <person name="Cohen L."/>
        </authorList>
    </citation>
    <scope>NUCLEOTIDE SEQUENCE</scope>
    <source>
        <strain evidence="3">CCCM811</strain>
    </source>
</reference>
<feature type="transmembrane region" description="Helical" evidence="2">
    <location>
        <begin position="115"/>
        <end position="137"/>
    </location>
</feature>
<organism evidence="3">
    <name type="scientific">Lotharella globosa</name>
    <dbReference type="NCBI Taxonomy" id="91324"/>
    <lineage>
        <taxon>Eukaryota</taxon>
        <taxon>Sar</taxon>
        <taxon>Rhizaria</taxon>
        <taxon>Cercozoa</taxon>
        <taxon>Chlorarachniophyceae</taxon>
        <taxon>Lotharella</taxon>
    </lineage>
</organism>
<feature type="transmembrane region" description="Helical" evidence="2">
    <location>
        <begin position="21"/>
        <end position="40"/>
    </location>
</feature>
<proteinExistence type="predicted"/>
<accession>A0A6U2Z8K1</accession>
<gene>
    <name evidence="3" type="ORF">LGLO00237_LOCUS8244</name>
</gene>
<dbReference type="EMBL" id="HBIV01011024">
    <property type="protein sequence ID" value="CAE0656564.1"/>
    <property type="molecule type" value="Transcribed_RNA"/>
</dbReference>
<feature type="region of interest" description="Disordered" evidence="1">
    <location>
        <begin position="167"/>
        <end position="190"/>
    </location>
</feature>
<protein>
    <submittedName>
        <fullName evidence="3">Uncharacterized protein</fullName>
    </submittedName>
</protein>
<keyword evidence="2" id="KW-0812">Transmembrane</keyword>
<evidence type="ECO:0000256" key="2">
    <source>
        <dbReference type="SAM" id="Phobius"/>
    </source>
</evidence>
<evidence type="ECO:0000256" key="1">
    <source>
        <dbReference type="SAM" id="MobiDB-lite"/>
    </source>
</evidence>
<feature type="transmembrane region" description="Helical" evidence="2">
    <location>
        <begin position="79"/>
        <end position="95"/>
    </location>
</feature>
<keyword evidence="2" id="KW-0472">Membrane</keyword>
<keyword evidence="2" id="KW-1133">Transmembrane helix</keyword>
<dbReference type="AlphaFoldDB" id="A0A6U2Z8K1"/>
<feature type="transmembrane region" description="Helical" evidence="2">
    <location>
        <begin position="46"/>
        <end position="67"/>
    </location>
</feature>
<evidence type="ECO:0000313" key="3">
    <source>
        <dbReference type="EMBL" id="CAE0656564.1"/>
    </source>
</evidence>
<name>A0A6U2Z8K1_9EUKA</name>